<feature type="binding site" evidence="8">
    <location>
        <position position="267"/>
    </location>
    <ligand>
        <name>Mg(2+)</name>
        <dbReference type="ChEBI" id="CHEBI:18420"/>
    </ligand>
</feature>
<comment type="catalytic activity">
    <reaction evidence="8">
        <text>L-seryl-[protein] + UTP = O-(5'-uridylyl)-L-seryl-[protein] + diphosphate</text>
        <dbReference type="Rhea" id="RHEA:64604"/>
        <dbReference type="Rhea" id="RHEA-COMP:9863"/>
        <dbReference type="Rhea" id="RHEA-COMP:16635"/>
        <dbReference type="ChEBI" id="CHEBI:29999"/>
        <dbReference type="ChEBI" id="CHEBI:33019"/>
        <dbReference type="ChEBI" id="CHEBI:46398"/>
        <dbReference type="ChEBI" id="CHEBI:156051"/>
    </reaction>
</comment>
<evidence type="ECO:0000256" key="2">
    <source>
        <dbReference type="ARBA" id="ARBA00022679"/>
    </source>
</evidence>
<dbReference type="AlphaFoldDB" id="A0A3Q9BRF7"/>
<keyword evidence="6 8" id="KW-0067">ATP-binding</keyword>
<keyword evidence="7 8" id="KW-0460">Magnesium</keyword>
<evidence type="ECO:0000313" key="9">
    <source>
        <dbReference type="EMBL" id="AZP12612.1"/>
    </source>
</evidence>
<dbReference type="GO" id="GO:0005524">
    <property type="term" value="F:ATP binding"/>
    <property type="evidence" value="ECO:0007669"/>
    <property type="project" value="UniProtKB-UniRule"/>
</dbReference>
<dbReference type="HAMAP" id="MF_00692">
    <property type="entry name" value="SelO"/>
    <property type="match status" value="1"/>
</dbReference>
<keyword evidence="10" id="KW-1185">Reference proteome</keyword>
<keyword evidence="2 8" id="KW-0808">Transferase</keyword>
<feature type="binding site" evidence="8">
    <location>
        <position position="188"/>
    </location>
    <ligand>
        <name>ATP</name>
        <dbReference type="ChEBI" id="CHEBI:30616"/>
    </ligand>
</feature>
<protein>
    <recommendedName>
        <fullName evidence="8">Protein nucleotidyltransferase YdiU</fullName>
        <ecNumber evidence="8">2.7.7.-</ecNumber>
    </recommendedName>
    <alternativeName>
        <fullName evidence="8">Protein adenylyltransferase YdiU</fullName>
        <ecNumber evidence="8">2.7.7.108</ecNumber>
    </alternativeName>
    <alternativeName>
        <fullName evidence="8">Protein uridylyltransferase YdiU</fullName>
        <ecNumber evidence="8">2.7.7.-</ecNumber>
    </alternativeName>
</protein>
<dbReference type="NCBIfam" id="NF000658">
    <property type="entry name" value="PRK00029.1"/>
    <property type="match status" value="1"/>
</dbReference>
<dbReference type="GO" id="GO:0000287">
    <property type="term" value="F:magnesium ion binding"/>
    <property type="evidence" value="ECO:0007669"/>
    <property type="project" value="UniProtKB-UniRule"/>
</dbReference>
<comment type="catalytic activity">
    <reaction evidence="8">
        <text>L-tyrosyl-[protein] + ATP = O-(5'-adenylyl)-L-tyrosyl-[protein] + diphosphate</text>
        <dbReference type="Rhea" id="RHEA:54288"/>
        <dbReference type="Rhea" id="RHEA-COMP:10136"/>
        <dbReference type="Rhea" id="RHEA-COMP:13846"/>
        <dbReference type="ChEBI" id="CHEBI:30616"/>
        <dbReference type="ChEBI" id="CHEBI:33019"/>
        <dbReference type="ChEBI" id="CHEBI:46858"/>
        <dbReference type="ChEBI" id="CHEBI:83624"/>
        <dbReference type="EC" id="2.7.7.108"/>
    </reaction>
</comment>
<feature type="binding site" evidence="8">
    <location>
        <position position="97"/>
    </location>
    <ligand>
        <name>ATP</name>
        <dbReference type="ChEBI" id="CHEBI:30616"/>
    </ligand>
</feature>
<evidence type="ECO:0000256" key="5">
    <source>
        <dbReference type="ARBA" id="ARBA00022741"/>
    </source>
</evidence>
<comment type="function">
    <text evidence="8">Nucleotidyltransferase involved in the post-translational modification of proteins. It can catalyze the addition of adenosine monophosphate (AMP) or uridine monophosphate (UMP) to a protein, resulting in modifications known as AMPylation and UMPylation.</text>
</comment>
<keyword evidence="5 8" id="KW-0547">Nucleotide-binding</keyword>
<dbReference type="EC" id="2.7.7.108" evidence="8"/>
<dbReference type="EMBL" id="CP034464">
    <property type="protein sequence ID" value="AZP12612.1"/>
    <property type="molecule type" value="Genomic_DNA"/>
</dbReference>
<dbReference type="OrthoDB" id="9776281at2"/>
<keyword evidence="3 8" id="KW-0548">Nucleotidyltransferase</keyword>
<keyword evidence="4 8" id="KW-0479">Metal-binding</keyword>
<dbReference type="PANTHER" id="PTHR32057:SF14">
    <property type="entry name" value="PROTEIN ADENYLYLTRANSFERASE SELO, MITOCHONDRIAL"/>
    <property type="match status" value="1"/>
</dbReference>
<comment type="cofactor">
    <cofactor evidence="8">
        <name>Mg(2+)</name>
        <dbReference type="ChEBI" id="CHEBI:18420"/>
    </cofactor>
    <cofactor evidence="8">
        <name>Mn(2+)</name>
        <dbReference type="ChEBI" id="CHEBI:29035"/>
    </cofactor>
</comment>
<feature type="binding site" evidence="8">
    <location>
        <position position="181"/>
    </location>
    <ligand>
        <name>ATP</name>
        <dbReference type="ChEBI" id="CHEBI:30616"/>
    </ligand>
</feature>
<comment type="catalytic activity">
    <reaction evidence="8">
        <text>L-seryl-[protein] + ATP = 3-O-(5'-adenylyl)-L-seryl-[protein] + diphosphate</text>
        <dbReference type="Rhea" id="RHEA:58120"/>
        <dbReference type="Rhea" id="RHEA-COMP:9863"/>
        <dbReference type="Rhea" id="RHEA-COMP:15073"/>
        <dbReference type="ChEBI" id="CHEBI:29999"/>
        <dbReference type="ChEBI" id="CHEBI:30616"/>
        <dbReference type="ChEBI" id="CHEBI:33019"/>
        <dbReference type="ChEBI" id="CHEBI:142516"/>
        <dbReference type="EC" id="2.7.7.108"/>
    </reaction>
</comment>
<evidence type="ECO:0000256" key="6">
    <source>
        <dbReference type="ARBA" id="ARBA00022840"/>
    </source>
</evidence>
<dbReference type="InterPro" id="IPR003846">
    <property type="entry name" value="SelO"/>
</dbReference>
<name>A0A3Q9BRF7_9BURK</name>
<feature type="binding site" evidence="8">
    <location>
        <position position="131"/>
    </location>
    <ligand>
        <name>ATP</name>
        <dbReference type="ChEBI" id="CHEBI:30616"/>
    </ligand>
</feature>
<comment type="catalytic activity">
    <reaction evidence="8">
        <text>L-histidyl-[protein] + UTP = N(tele)-(5'-uridylyl)-L-histidyl-[protein] + diphosphate</text>
        <dbReference type="Rhea" id="RHEA:83891"/>
        <dbReference type="Rhea" id="RHEA-COMP:9745"/>
        <dbReference type="Rhea" id="RHEA-COMP:20239"/>
        <dbReference type="ChEBI" id="CHEBI:29979"/>
        <dbReference type="ChEBI" id="CHEBI:33019"/>
        <dbReference type="ChEBI" id="CHEBI:46398"/>
        <dbReference type="ChEBI" id="CHEBI:233474"/>
    </reaction>
</comment>
<feature type="binding site" evidence="8">
    <location>
        <position position="258"/>
    </location>
    <ligand>
        <name>Mg(2+)</name>
        <dbReference type="ChEBI" id="CHEBI:18420"/>
    </ligand>
</feature>
<feature type="binding site" evidence="8">
    <location>
        <position position="130"/>
    </location>
    <ligand>
        <name>ATP</name>
        <dbReference type="ChEBI" id="CHEBI:30616"/>
    </ligand>
</feature>
<sequence>MPNTNPNNTAGFAFDNSYARELAGLYAPWQAAQVPQPNVRKLNQTLAAQLGLDVALLDGELGAAIFSGNLAPAGATPLAQAYSGHQFGRFSGQLGDGRALLLGEVIDMLGQRRDIAFKGSGATPFSRGGDGKATLAPMLREYLISEAMYALGIPSTRALAVVSTGEAVVRETVLPGAVLTRVASSHLRVGTFQFVAAQDDEIALRQLADYAIARHDAALADHENPYLSFLQAVSERQAALLAQWMLVGFIHGVMNTDNMTISGETIDYGPCAFMDSYDPNTVFSSIDRQGRYAYGNQPQIAQWNLARLAETLLTLIDPDPERAVLLATAVLDSFPQRYQAHWLTGMRDKLGWVGEQPGDMELAKDFLTSMEGQDVDFTLAFRALAELLASPANQAASGLHALYQDSAKLDRWLPLWRQRVLNQAQVPEALAQRASAMRAVNPAYIPRNHLVEQALNAALQGDFEAFEQLLEVLQNPYQERAEWASYAEPGPASAAACYRTFCGT</sequence>
<feature type="binding site" evidence="8">
    <location>
        <position position="118"/>
    </location>
    <ligand>
        <name>ATP</name>
        <dbReference type="ChEBI" id="CHEBI:30616"/>
    </ligand>
</feature>
<dbReference type="KEGG" id="upv:EJN92_11730"/>
<dbReference type="GO" id="GO:0030145">
    <property type="term" value="F:manganese ion binding"/>
    <property type="evidence" value="ECO:0007669"/>
    <property type="project" value="UniProtKB-UniRule"/>
</dbReference>
<accession>A0A3Q9BRF7</accession>
<comment type="similarity">
    <text evidence="1 8">Belongs to the SELO family.</text>
</comment>
<feature type="binding site" evidence="8">
    <location>
        <position position="98"/>
    </location>
    <ligand>
        <name>ATP</name>
        <dbReference type="ChEBI" id="CHEBI:30616"/>
    </ligand>
</feature>
<feature type="active site" description="Proton acceptor" evidence="8">
    <location>
        <position position="257"/>
    </location>
</feature>
<evidence type="ECO:0000256" key="4">
    <source>
        <dbReference type="ARBA" id="ARBA00022723"/>
    </source>
</evidence>
<evidence type="ECO:0000256" key="3">
    <source>
        <dbReference type="ARBA" id="ARBA00022695"/>
    </source>
</evidence>
<dbReference type="RefSeq" id="WP_126127991.1">
    <property type="nucleotide sequence ID" value="NZ_CP034464.1"/>
</dbReference>
<proteinExistence type="inferred from homology"/>
<dbReference type="EC" id="2.7.7.-" evidence="8"/>
<feature type="binding site" evidence="8">
    <location>
        <position position="95"/>
    </location>
    <ligand>
        <name>ATP</name>
        <dbReference type="ChEBI" id="CHEBI:30616"/>
    </ligand>
</feature>
<dbReference type="Pfam" id="PF02696">
    <property type="entry name" value="SelO"/>
    <property type="match status" value="1"/>
</dbReference>
<comment type="catalytic activity">
    <reaction evidence="8">
        <text>L-tyrosyl-[protein] + UTP = O-(5'-uridylyl)-L-tyrosyl-[protein] + diphosphate</text>
        <dbReference type="Rhea" id="RHEA:83887"/>
        <dbReference type="Rhea" id="RHEA-COMP:10136"/>
        <dbReference type="Rhea" id="RHEA-COMP:20238"/>
        <dbReference type="ChEBI" id="CHEBI:33019"/>
        <dbReference type="ChEBI" id="CHEBI:46398"/>
        <dbReference type="ChEBI" id="CHEBI:46858"/>
        <dbReference type="ChEBI" id="CHEBI:90602"/>
    </reaction>
</comment>
<evidence type="ECO:0000313" key="10">
    <source>
        <dbReference type="Proteomes" id="UP000275663"/>
    </source>
</evidence>
<dbReference type="GO" id="GO:0070733">
    <property type="term" value="F:AMPylase activity"/>
    <property type="evidence" value="ECO:0007669"/>
    <property type="project" value="UniProtKB-EC"/>
</dbReference>
<keyword evidence="8" id="KW-0464">Manganese</keyword>
<dbReference type="PANTHER" id="PTHR32057">
    <property type="entry name" value="PROTEIN ADENYLYLTRANSFERASE SELO, MITOCHONDRIAL"/>
    <property type="match status" value="1"/>
</dbReference>
<evidence type="ECO:0000256" key="8">
    <source>
        <dbReference type="HAMAP-Rule" id="MF_00692"/>
    </source>
</evidence>
<evidence type="ECO:0000256" key="7">
    <source>
        <dbReference type="ARBA" id="ARBA00022842"/>
    </source>
</evidence>
<dbReference type="Proteomes" id="UP000275663">
    <property type="component" value="Chromosome"/>
</dbReference>
<organism evidence="9 10">
    <name type="scientific">Undibacterium parvum</name>
    <dbReference type="NCBI Taxonomy" id="401471"/>
    <lineage>
        <taxon>Bacteria</taxon>
        <taxon>Pseudomonadati</taxon>
        <taxon>Pseudomonadota</taxon>
        <taxon>Betaproteobacteria</taxon>
        <taxon>Burkholderiales</taxon>
        <taxon>Oxalobacteraceae</taxon>
        <taxon>Undibacterium</taxon>
    </lineage>
</organism>
<evidence type="ECO:0000256" key="1">
    <source>
        <dbReference type="ARBA" id="ARBA00009747"/>
    </source>
</evidence>
<feature type="binding site" evidence="8">
    <location>
        <position position="267"/>
    </location>
    <ligand>
        <name>ATP</name>
        <dbReference type="ChEBI" id="CHEBI:30616"/>
    </ligand>
</feature>
<reference evidence="9 10" key="1">
    <citation type="journal article" date="2011" name="Int. J. Syst. Evol. Microbiol.">
        <title>Description of Undibacterium oligocarboniphilum sp. nov., isolated from purified water, and Undibacterium pigrum strain CCUG 49012 as the type strain of Undibacterium parvum sp. nov., and emended descriptions of the genus Undibacterium and the species Undibacterium pigrum.</title>
        <authorList>
            <person name="Eder W."/>
            <person name="Wanner G."/>
            <person name="Ludwig W."/>
            <person name="Busse H.J."/>
            <person name="Ziemke-Kageler F."/>
            <person name="Lang E."/>
        </authorList>
    </citation>
    <scope>NUCLEOTIDE SEQUENCE [LARGE SCALE GENOMIC DNA]</scope>
    <source>
        <strain evidence="9 10">DSM 23061</strain>
    </source>
</reference>
<comment type="catalytic activity">
    <reaction evidence="8">
        <text>L-threonyl-[protein] + ATP = 3-O-(5'-adenylyl)-L-threonyl-[protein] + diphosphate</text>
        <dbReference type="Rhea" id="RHEA:54292"/>
        <dbReference type="Rhea" id="RHEA-COMP:11060"/>
        <dbReference type="Rhea" id="RHEA-COMP:13847"/>
        <dbReference type="ChEBI" id="CHEBI:30013"/>
        <dbReference type="ChEBI" id="CHEBI:30616"/>
        <dbReference type="ChEBI" id="CHEBI:33019"/>
        <dbReference type="ChEBI" id="CHEBI:138113"/>
        <dbReference type="EC" id="2.7.7.108"/>
    </reaction>
</comment>
<gene>
    <name evidence="8" type="primary">ydiU</name>
    <name evidence="8" type="synonym">selO</name>
    <name evidence="9" type="ORF">EJN92_11730</name>
</gene>